<evidence type="ECO:0000256" key="1">
    <source>
        <dbReference type="ARBA" id="ARBA00001974"/>
    </source>
</evidence>
<protein>
    <submittedName>
        <fullName evidence="8">GMC family oxidoreductase</fullName>
    </submittedName>
</protein>
<dbReference type="EMBL" id="JBHSGU010000025">
    <property type="protein sequence ID" value="MFC4701750.1"/>
    <property type="molecule type" value="Genomic_DNA"/>
</dbReference>
<dbReference type="PANTHER" id="PTHR11552">
    <property type="entry name" value="GLUCOSE-METHANOL-CHOLINE GMC OXIDOREDUCTASE"/>
    <property type="match status" value="1"/>
</dbReference>
<dbReference type="SUPFAM" id="SSF51905">
    <property type="entry name" value="FAD/NAD(P)-binding domain"/>
    <property type="match status" value="1"/>
</dbReference>
<evidence type="ECO:0000256" key="5">
    <source>
        <dbReference type="RuleBase" id="RU003968"/>
    </source>
</evidence>
<keyword evidence="4 5" id="KW-0274">FAD</keyword>
<feature type="domain" description="Glucose-methanol-choline oxidoreductase N-terminal" evidence="6">
    <location>
        <begin position="81"/>
        <end position="104"/>
    </location>
</feature>
<evidence type="ECO:0000256" key="4">
    <source>
        <dbReference type="ARBA" id="ARBA00022827"/>
    </source>
</evidence>
<keyword evidence="9" id="KW-1185">Reference proteome</keyword>
<dbReference type="Pfam" id="PF00732">
    <property type="entry name" value="GMC_oxred_N"/>
    <property type="match status" value="1"/>
</dbReference>
<evidence type="ECO:0000313" key="8">
    <source>
        <dbReference type="EMBL" id="MFC4701750.1"/>
    </source>
</evidence>
<dbReference type="PIRSF" id="PIRSF000137">
    <property type="entry name" value="Alcohol_oxidase"/>
    <property type="match status" value="1"/>
</dbReference>
<dbReference type="PANTHER" id="PTHR11552:SF147">
    <property type="entry name" value="CHOLINE DEHYDROGENASE, MITOCHONDRIAL"/>
    <property type="match status" value="1"/>
</dbReference>
<dbReference type="PROSITE" id="PS00624">
    <property type="entry name" value="GMC_OXRED_2"/>
    <property type="match status" value="1"/>
</dbReference>
<dbReference type="Proteomes" id="UP001595897">
    <property type="component" value="Unassembled WGS sequence"/>
</dbReference>
<feature type="domain" description="Glucose-methanol-choline oxidoreductase N-terminal" evidence="7">
    <location>
        <begin position="254"/>
        <end position="268"/>
    </location>
</feature>
<evidence type="ECO:0000259" key="6">
    <source>
        <dbReference type="PROSITE" id="PS00623"/>
    </source>
</evidence>
<dbReference type="SUPFAM" id="SSF54373">
    <property type="entry name" value="FAD-linked reductases, C-terminal domain"/>
    <property type="match status" value="1"/>
</dbReference>
<evidence type="ECO:0000256" key="3">
    <source>
        <dbReference type="ARBA" id="ARBA00022630"/>
    </source>
</evidence>
<comment type="cofactor">
    <cofactor evidence="1">
        <name>FAD</name>
        <dbReference type="ChEBI" id="CHEBI:57692"/>
    </cofactor>
</comment>
<proteinExistence type="inferred from homology"/>
<comment type="similarity">
    <text evidence="2 5">Belongs to the GMC oxidoreductase family.</text>
</comment>
<evidence type="ECO:0000313" key="9">
    <source>
        <dbReference type="Proteomes" id="UP001595897"/>
    </source>
</evidence>
<sequence length="537" mass="58613">MTSYDVIIIGGGSAGCVLANRLSENPNTSVCLLEAGPADKHPAIHIPFGLALMSELKSINWQLDTAKEPHLNNRSLFWPRGKTLGGSSSINAMCYIRGNKNNYDEWASIGAEGWAWDDVLPYFRKSENNTRGISRLHGCGGPQDVSDLKHINPLSREFIEAAKRIGTAENPDFNGISQEGVGFYQVTHRDGARSSTAKAYLSPKVKARDNLTIMTEATAQRLLLDNKQVTGVLATVKGKQLTLMANTRVFVCAGAVHSPALLLASGIGPKDTLDAVNIEQIHELSGVGKNLHDHLDATIVYKQNRSTSYGLSISGIIKNALEPIKYWRSRSGMLSSNIAEAGAFFKSSPDKKLPDIQIHFLPALLIDHGRTKPWGHGFTIHFCNLYPKSRGEVKLKRNAEGELEVDIYGNYLAEPEDMAPMVAGFKWARKVANAQPLQNQSYEMLPGDNVKTDDDIEAFIRQHAETVYHPAGTCKMGTEDDNFAVVNSELEVIGIDGLSVVDASVMPRLIGGNTNAPTIMIAEKASDMFLTKQAQQA</sequence>
<comment type="caution">
    <text evidence="8">The sequence shown here is derived from an EMBL/GenBank/DDBJ whole genome shotgun (WGS) entry which is preliminary data.</text>
</comment>
<accession>A0ABV9M0V6</accession>
<gene>
    <name evidence="8" type="ORF">ACFO4O_16480</name>
</gene>
<dbReference type="PROSITE" id="PS00623">
    <property type="entry name" value="GMC_OXRED_1"/>
    <property type="match status" value="1"/>
</dbReference>
<evidence type="ECO:0000259" key="7">
    <source>
        <dbReference type="PROSITE" id="PS00624"/>
    </source>
</evidence>
<dbReference type="RefSeq" id="WP_382410521.1">
    <property type="nucleotide sequence ID" value="NZ_JBHSGU010000025.1"/>
</dbReference>
<reference evidence="9" key="1">
    <citation type="journal article" date="2019" name="Int. J. Syst. Evol. Microbiol.">
        <title>The Global Catalogue of Microorganisms (GCM) 10K type strain sequencing project: providing services to taxonomists for standard genome sequencing and annotation.</title>
        <authorList>
            <consortium name="The Broad Institute Genomics Platform"/>
            <consortium name="The Broad Institute Genome Sequencing Center for Infectious Disease"/>
            <person name="Wu L."/>
            <person name="Ma J."/>
        </authorList>
    </citation>
    <scope>NUCLEOTIDE SEQUENCE [LARGE SCALE GENOMIC DNA]</scope>
    <source>
        <strain evidence="9">KACC 12507</strain>
    </source>
</reference>
<dbReference type="Gene3D" id="3.30.560.10">
    <property type="entry name" value="Glucose Oxidase, domain 3"/>
    <property type="match status" value="1"/>
</dbReference>
<evidence type="ECO:0000256" key="2">
    <source>
        <dbReference type="ARBA" id="ARBA00010790"/>
    </source>
</evidence>
<dbReference type="InterPro" id="IPR012132">
    <property type="entry name" value="GMC_OxRdtase"/>
</dbReference>
<dbReference type="Gene3D" id="3.50.50.60">
    <property type="entry name" value="FAD/NAD(P)-binding domain"/>
    <property type="match status" value="1"/>
</dbReference>
<dbReference type="Pfam" id="PF05199">
    <property type="entry name" value="GMC_oxred_C"/>
    <property type="match status" value="1"/>
</dbReference>
<dbReference type="InterPro" id="IPR036188">
    <property type="entry name" value="FAD/NAD-bd_sf"/>
</dbReference>
<name>A0ABV9M0V6_9ALTE</name>
<organism evidence="8 9">
    <name type="scientific">Glaciecola siphonariae</name>
    <dbReference type="NCBI Taxonomy" id="521012"/>
    <lineage>
        <taxon>Bacteria</taxon>
        <taxon>Pseudomonadati</taxon>
        <taxon>Pseudomonadota</taxon>
        <taxon>Gammaproteobacteria</taxon>
        <taxon>Alteromonadales</taxon>
        <taxon>Alteromonadaceae</taxon>
        <taxon>Glaciecola</taxon>
    </lineage>
</organism>
<dbReference type="InterPro" id="IPR000172">
    <property type="entry name" value="GMC_OxRdtase_N"/>
</dbReference>
<keyword evidence="3 5" id="KW-0285">Flavoprotein</keyword>
<dbReference type="InterPro" id="IPR007867">
    <property type="entry name" value="GMC_OxRtase_C"/>
</dbReference>